<keyword evidence="3" id="KW-1185">Reference proteome</keyword>
<protein>
    <submittedName>
        <fullName evidence="2">DUF4373 domain-containing protein</fullName>
    </submittedName>
</protein>
<organism evidence="2 3">
    <name type="scientific">Bacteroides pyogenes</name>
    <dbReference type="NCBI Taxonomy" id="310300"/>
    <lineage>
        <taxon>Bacteria</taxon>
        <taxon>Pseudomonadati</taxon>
        <taxon>Bacteroidota</taxon>
        <taxon>Bacteroidia</taxon>
        <taxon>Bacteroidales</taxon>
        <taxon>Bacteroidaceae</taxon>
        <taxon>Bacteroides</taxon>
    </lineage>
</organism>
<dbReference type="EMBL" id="VKLW01000008">
    <property type="protein sequence ID" value="TYK34368.1"/>
    <property type="molecule type" value="Genomic_DNA"/>
</dbReference>
<evidence type="ECO:0000259" key="1">
    <source>
        <dbReference type="Pfam" id="PF14297"/>
    </source>
</evidence>
<proteinExistence type="predicted"/>
<dbReference type="Proteomes" id="UP000324383">
    <property type="component" value="Unassembled WGS sequence"/>
</dbReference>
<dbReference type="InterPro" id="IPR025400">
    <property type="entry name" value="Lin1244/Lin1753-like_N"/>
</dbReference>
<name>A0A5D3EER9_9BACE</name>
<gene>
    <name evidence="2" type="ORF">FNJ60_05090</name>
</gene>
<sequence length="259" mass="30445">MKDTFYFQHDYNARNDPKIIKLMRVHGLAGVGAYWCIVEYLYQNGGKMKLEECESIAFALHTDCNCITSVVQDFDLFQNDGVCFWSESINKRVIRRQEIAESRKKAAEARWKNASAMQMQCNEIDLNNKDINNISCLKRQESETDVSPKVDFERIINLYHSICQSYPRIIKLSKARKQKVEIRFMDEMKGDWAMLETVFRKMEESKFLRGDNPRGWKATFDWLFTNDKNWCKVAEGNYDNRVESGKKTVPTAKPNEEWQ</sequence>
<evidence type="ECO:0000313" key="3">
    <source>
        <dbReference type="Proteomes" id="UP000324383"/>
    </source>
</evidence>
<evidence type="ECO:0000313" key="2">
    <source>
        <dbReference type="EMBL" id="TYK34368.1"/>
    </source>
</evidence>
<comment type="caution">
    <text evidence="2">The sequence shown here is derived from an EMBL/GenBank/DDBJ whole genome shotgun (WGS) entry which is preliminary data.</text>
</comment>
<reference evidence="2 3" key="1">
    <citation type="submission" date="2019-07" db="EMBL/GenBank/DDBJ databases">
        <title>Draft Genome Sequences of Bacteroides pyogenes Strains Isolated from the Uterus Holstein Dairy Cows with Metritis.</title>
        <authorList>
            <person name="Cunha F."/>
            <person name="Galvao K.N."/>
            <person name="Jeon S.J."/>
            <person name="Jeong K.C."/>
        </authorList>
    </citation>
    <scope>NUCLEOTIDE SEQUENCE [LARGE SCALE GENOMIC DNA]</scope>
    <source>
        <strain evidence="2 3">KG-31</strain>
    </source>
</reference>
<dbReference type="AlphaFoldDB" id="A0A5D3EER9"/>
<accession>A0A5D3EER9</accession>
<dbReference type="Pfam" id="PF14297">
    <property type="entry name" value="Lin1244_N"/>
    <property type="match status" value="1"/>
</dbReference>
<dbReference type="RefSeq" id="WP_148727273.1">
    <property type="nucleotide sequence ID" value="NZ_CP197398.1"/>
</dbReference>
<feature type="domain" description="Lin1244/Lin1753-like N-terminal" evidence="1">
    <location>
        <begin position="6"/>
        <end position="89"/>
    </location>
</feature>